<feature type="domain" description="Amidase" evidence="1">
    <location>
        <begin position="19"/>
        <end position="182"/>
    </location>
</feature>
<evidence type="ECO:0000313" key="2">
    <source>
        <dbReference type="EMBL" id="MBS8258594.1"/>
    </source>
</evidence>
<comment type="caution">
    <text evidence="2">The sequence shown here is derived from an EMBL/GenBank/DDBJ whole genome shotgun (WGS) entry which is preliminary data.</text>
</comment>
<dbReference type="InterPro" id="IPR023631">
    <property type="entry name" value="Amidase_dom"/>
</dbReference>
<protein>
    <submittedName>
        <fullName evidence="2">Amidase</fullName>
        <ecNumber evidence="2">3.5.1.4</ecNumber>
    </submittedName>
</protein>
<reference evidence="2" key="2">
    <citation type="journal article" date="2021" name="Microorganisms">
        <title>Bacterial Dimethylsulfoniopropionate Biosynthesis in the East China Sea.</title>
        <authorList>
            <person name="Liu J."/>
            <person name="Zhang Y."/>
            <person name="Liu J."/>
            <person name="Zhong H."/>
            <person name="Williams B.T."/>
            <person name="Zheng Y."/>
            <person name="Curson A.R.J."/>
            <person name="Sun C."/>
            <person name="Sun H."/>
            <person name="Song D."/>
            <person name="Wagner Mackenzie B."/>
            <person name="Bermejo Martinez A."/>
            <person name="Todd J.D."/>
            <person name="Zhang X.H."/>
        </authorList>
    </citation>
    <scope>NUCLEOTIDE SEQUENCE</scope>
    <source>
        <strain evidence="2">AESS21</strain>
    </source>
</reference>
<dbReference type="PANTHER" id="PTHR46310:SF7">
    <property type="entry name" value="AMIDASE 1"/>
    <property type="match status" value="1"/>
</dbReference>
<reference evidence="2" key="1">
    <citation type="submission" date="2018-08" db="EMBL/GenBank/DDBJ databases">
        <authorList>
            <person name="Jin W."/>
            <person name="Wang H."/>
            <person name="Yang Y."/>
            <person name="Li M."/>
            <person name="Liu J."/>
        </authorList>
    </citation>
    <scope>NUCLEOTIDE SEQUENCE</scope>
    <source>
        <strain evidence="2">AESS21</strain>
    </source>
</reference>
<dbReference type="Proteomes" id="UP000705379">
    <property type="component" value="Unassembled WGS sequence"/>
</dbReference>
<sequence>MIKDTVAAFSELLPELVTGASGPLDGLSFAAKENYEFAGRVASNGNPTWKASHPPAEKSAACVDTCLEAGASLVGFTHMDELAYSIIGANAHFGTPVNSAAPSRVPGGSSSGSAAAVAADLADFALGSDTGGSVRIPAAFCGLFGLRTSHGRISSNGLVPLAPSFDVPGWFTRDLDTMMRVSAAFGIDAAQGKRPSRLWLPSSVWSGIDPDLFAALKPMINRLAALLGPADTSSLPEQTLEHWFETFRVHQAYEIWKTVGPWVSSAAAQFGPGVTERLDMASKTSGTEFAKAAADRASICAAMDTLMDDRTILVLPTAPGPAPELASSQEDLDAARKAIMCLTSISGLNRYPELTIPGAVVGKAPVGLSLVSARMHDENLLTLAGLM</sequence>
<name>A0A944GQI9_9HYPH</name>
<dbReference type="EMBL" id="QTKU01000001">
    <property type="protein sequence ID" value="MBS8258594.1"/>
    <property type="molecule type" value="Genomic_DNA"/>
</dbReference>
<dbReference type="SUPFAM" id="SSF75304">
    <property type="entry name" value="Amidase signature (AS) enzymes"/>
    <property type="match status" value="1"/>
</dbReference>
<dbReference type="AlphaFoldDB" id="A0A944GQI9"/>
<dbReference type="PANTHER" id="PTHR46310">
    <property type="entry name" value="AMIDASE 1"/>
    <property type="match status" value="1"/>
</dbReference>
<dbReference type="PROSITE" id="PS00571">
    <property type="entry name" value="AMIDASES"/>
    <property type="match status" value="1"/>
</dbReference>
<dbReference type="Pfam" id="PF01425">
    <property type="entry name" value="Amidase"/>
    <property type="match status" value="1"/>
</dbReference>
<dbReference type="GO" id="GO:0004040">
    <property type="term" value="F:amidase activity"/>
    <property type="evidence" value="ECO:0007669"/>
    <property type="project" value="UniProtKB-EC"/>
</dbReference>
<dbReference type="RefSeq" id="WP_213214381.1">
    <property type="nucleotide sequence ID" value="NZ_QTKU01000001.1"/>
</dbReference>
<proteinExistence type="predicted"/>
<dbReference type="Gene3D" id="3.90.1300.10">
    <property type="entry name" value="Amidase signature (AS) domain"/>
    <property type="match status" value="1"/>
</dbReference>
<dbReference type="InterPro" id="IPR020556">
    <property type="entry name" value="Amidase_CS"/>
</dbReference>
<evidence type="ECO:0000313" key="3">
    <source>
        <dbReference type="Proteomes" id="UP000705379"/>
    </source>
</evidence>
<keyword evidence="2" id="KW-0378">Hydrolase</keyword>
<organism evidence="2 3">
    <name type="scientific">Roseibium polysiphoniae</name>
    <dbReference type="NCBI Taxonomy" id="2571221"/>
    <lineage>
        <taxon>Bacteria</taxon>
        <taxon>Pseudomonadati</taxon>
        <taxon>Pseudomonadota</taxon>
        <taxon>Alphaproteobacteria</taxon>
        <taxon>Hyphomicrobiales</taxon>
        <taxon>Stappiaceae</taxon>
        <taxon>Roseibium</taxon>
    </lineage>
</organism>
<dbReference type="NCBIfam" id="NF006169">
    <property type="entry name" value="PRK08310.1"/>
    <property type="match status" value="1"/>
</dbReference>
<evidence type="ECO:0000259" key="1">
    <source>
        <dbReference type="Pfam" id="PF01425"/>
    </source>
</evidence>
<gene>
    <name evidence="2" type="ORF">DYI23_00055</name>
</gene>
<dbReference type="EC" id="3.5.1.4" evidence="2"/>
<dbReference type="InterPro" id="IPR036928">
    <property type="entry name" value="AS_sf"/>
</dbReference>
<accession>A0A944GQI9</accession>